<dbReference type="AlphaFoldDB" id="A0A6A6ZZ50"/>
<accession>A0A6A6ZZ50</accession>
<feature type="region of interest" description="Disordered" evidence="1">
    <location>
        <begin position="513"/>
        <end position="564"/>
    </location>
</feature>
<feature type="compositionally biased region" description="Basic residues" evidence="1">
    <location>
        <begin position="531"/>
        <end position="546"/>
    </location>
</feature>
<sequence length="630" mass="68971">MALVTRILLHKHSKQPTEEMHLTDGSVEQPHQLSYISNAWKRLFSPKQSHVKGVWVPTISSMIKAGDEGLFPSALFANLHEHTGELSLQGLYAVFAEELRSRPITERSAYPGEIPRFLSTTKRVASGPKRAQSMAHRRASQGQVNGSLRLQRKSLDLSAAEKGLSRTISMKKPAPTLVSMWNGLSRLNKEMDAQTSWAKDGQVAESRYDSIAVNVTPAELATLSIILGCSLTAGEKSEYDSSHKGAFNISISSCVTEDGKYQVTLRQHKRSTLHMLAKGSGFSPLYAKHFVAGSLPYLQDRKGVHSILVSAHTLKAIQTGSPLYLHNSSFKTKQSRYLTSLPSSREPNFHIISTSTNSQSWNPLIDAIGALPFVGGLVPLASSPLVQTIHCIASGGLPPARLLQRLEGLVDKVNRQAPHLDIFGPLHGPHNAALLYRERKRLGKLAKGVKVNDSIADKAARMQRYITLLERLMALVPDVKPHDVLAAVQNATKKELERSYSDAVTAYRNIPSRSSSVVDSHGCPESDARSKRNSIHSHTSGHRSHRSSTSSIVTFASPVSSGDSQELNLGKAVEQILKAELPISIENIATVARMVIVAWTLSVETVAWEDGEEGFRVPALEKLPEKMVMC</sequence>
<evidence type="ECO:0000256" key="1">
    <source>
        <dbReference type="SAM" id="MobiDB-lite"/>
    </source>
</evidence>
<proteinExistence type="predicted"/>
<evidence type="ECO:0000313" key="3">
    <source>
        <dbReference type="Proteomes" id="UP000799424"/>
    </source>
</evidence>
<keyword evidence="3" id="KW-1185">Reference proteome</keyword>
<reference evidence="2" key="1">
    <citation type="journal article" date="2020" name="Stud. Mycol.">
        <title>101 Dothideomycetes genomes: a test case for predicting lifestyles and emergence of pathogens.</title>
        <authorList>
            <person name="Haridas S."/>
            <person name="Albert R."/>
            <person name="Binder M."/>
            <person name="Bloem J."/>
            <person name="Labutti K."/>
            <person name="Salamov A."/>
            <person name="Andreopoulos B."/>
            <person name="Baker S."/>
            <person name="Barry K."/>
            <person name="Bills G."/>
            <person name="Bluhm B."/>
            <person name="Cannon C."/>
            <person name="Castanera R."/>
            <person name="Culley D."/>
            <person name="Daum C."/>
            <person name="Ezra D."/>
            <person name="Gonzalez J."/>
            <person name="Henrissat B."/>
            <person name="Kuo A."/>
            <person name="Liang C."/>
            <person name="Lipzen A."/>
            <person name="Lutzoni F."/>
            <person name="Magnuson J."/>
            <person name="Mondo S."/>
            <person name="Nolan M."/>
            <person name="Ohm R."/>
            <person name="Pangilinan J."/>
            <person name="Park H.-J."/>
            <person name="Ramirez L."/>
            <person name="Alfaro M."/>
            <person name="Sun H."/>
            <person name="Tritt A."/>
            <person name="Yoshinaga Y."/>
            <person name="Zwiers L.-H."/>
            <person name="Turgeon B."/>
            <person name="Goodwin S."/>
            <person name="Spatafora J."/>
            <person name="Crous P."/>
            <person name="Grigoriev I."/>
        </authorList>
    </citation>
    <scope>NUCLEOTIDE SEQUENCE</scope>
    <source>
        <strain evidence="2">CBS 113818</strain>
    </source>
</reference>
<dbReference type="EMBL" id="MU006226">
    <property type="protein sequence ID" value="KAF2826330.1"/>
    <property type="molecule type" value="Genomic_DNA"/>
</dbReference>
<evidence type="ECO:0000313" key="2">
    <source>
        <dbReference type="EMBL" id="KAF2826330.1"/>
    </source>
</evidence>
<feature type="compositionally biased region" description="Polar residues" evidence="1">
    <location>
        <begin position="553"/>
        <end position="564"/>
    </location>
</feature>
<protein>
    <submittedName>
        <fullName evidence="2">Uncharacterized protein</fullName>
    </submittedName>
</protein>
<dbReference type="Proteomes" id="UP000799424">
    <property type="component" value="Unassembled WGS sequence"/>
</dbReference>
<dbReference type="OrthoDB" id="5245206at2759"/>
<organism evidence="2 3">
    <name type="scientific">Ophiobolus disseminans</name>
    <dbReference type="NCBI Taxonomy" id="1469910"/>
    <lineage>
        <taxon>Eukaryota</taxon>
        <taxon>Fungi</taxon>
        <taxon>Dikarya</taxon>
        <taxon>Ascomycota</taxon>
        <taxon>Pezizomycotina</taxon>
        <taxon>Dothideomycetes</taxon>
        <taxon>Pleosporomycetidae</taxon>
        <taxon>Pleosporales</taxon>
        <taxon>Pleosporineae</taxon>
        <taxon>Phaeosphaeriaceae</taxon>
        <taxon>Ophiobolus</taxon>
    </lineage>
</organism>
<gene>
    <name evidence="2" type="ORF">CC86DRAFT_382388</name>
</gene>
<name>A0A6A6ZZ50_9PLEO</name>